<name>A0AAD5VK63_9AGAR</name>
<evidence type="ECO:0000313" key="1">
    <source>
        <dbReference type="EMBL" id="KAJ3554371.1"/>
    </source>
</evidence>
<sequence>MPIAFTNDKKHDLQACTMCPPNKLGTLKRPDNGLMALHSLDGLPAAEIVNAIGIKGNLQVCSRGKQFIMVIDRFLIRVCFGLEGHCFWIPSSMYDVITSSRPLWPFQWSISHGPASYIEPLEFTKSLAEWRKSRIRLRDNDPLWLSIKSNQKVFNGYGAQETNDMITNVGLHPLLPVRLLCLDETLWKDFEREVVIYQQRRVDLVLKKGSRLSSTSGARPFEFKRNAHKQFMSYVTVYRRETFKASQEFLDMANARGLGNPAATITGARSATVIPGTPLYKKQPKAFPTSVAKCCTNVELDVYVIKFKKVGTRSWHKVYTPFVAQCNLDWPIVIESISCVGIDAKSEHNKTTLGPYSFQVFVSALWTDVKVKKIPTGRRATEYSDGQSVRKRPLADEIRKTGPRVPNKRRRHHFLCNDNILVEDIYLDNSSDDDGN</sequence>
<dbReference type="EMBL" id="JANIEX010001796">
    <property type="protein sequence ID" value="KAJ3554371.1"/>
    <property type="molecule type" value="Genomic_DNA"/>
</dbReference>
<evidence type="ECO:0000313" key="2">
    <source>
        <dbReference type="Proteomes" id="UP001213000"/>
    </source>
</evidence>
<accession>A0AAD5VK63</accession>
<reference evidence="1" key="1">
    <citation type="submission" date="2022-07" db="EMBL/GenBank/DDBJ databases">
        <title>Genome Sequence of Leucocoprinus birnbaumii.</title>
        <authorList>
            <person name="Buettner E."/>
        </authorList>
    </citation>
    <scope>NUCLEOTIDE SEQUENCE</scope>
    <source>
        <strain evidence="1">VT141</strain>
    </source>
</reference>
<proteinExistence type="predicted"/>
<keyword evidence="2" id="KW-1185">Reference proteome</keyword>
<dbReference type="AlphaFoldDB" id="A0AAD5VK63"/>
<protein>
    <submittedName>
        <fullName evidence="1">Uncharacterized protein</fullName>
    </submittedName>
</protein>
<dbReference type="Proteomes" id="UP001213000">
    <property type="component" value="Unassembled WGS sequence"/>
</dbReference>
<organism evidence="1 2">
    <name type="scientific">Leucocoprinus birnbaumii</name>
    <dbReference type="NCBI Taxonomy" id="56174"/>
    <lineage>
        <taxon>Eukaryota</taxon>
        <taxon>Fungi</taxon>
        <taxon>Dikarya</taxon>
        <taxon>Basidiomycota</taxon>
        <taxon>Agaricomycotina</taxon>
        <taxon>Agaricomycetes</taxon>
        <taxon>Agaricomycetidae</taxon>
        <taxon>Agaricales</taxon>
        <taxon>Agaricineae</taxon>
        <taxon>Agaricaceae</taxon>
        <taxon>Leucocoprinus</taxon>
    </lineage>
</organism>
<gene>
    <name evidence="1" type="ORF">NP233_g12435</name>
</gene>
<comment type="caution">
    <text evidence="1">The sequence shown here is derived from an EMBL/GenBank/DDBJ whole genome shotgun (WGS) entry which is preliminary data.</text>
</comment>